<organism evidence="1 2">
    <name type="scientific">Caerostris extrusa</name>
    <name type="common">Bark spider</name>
    <name type="synonym">Caerostris bankana</name>
    <dbReference type="NCBI Taxonomy" id="172846"/>
    <lineage>
        <taxon>Eukaryota</taxon>
        <taxon>Metazoa</taxon>
        <taxon>Ecdysozoa</taxon>
        <taxon>Arthropoda</taxon>
        <taxon>Chelicerata</taxon>
        <taxon>Arachnida</taxon>
        <taxon>Araneae</taxon>
        <taxon>Araneomorphae</taxon>
        <taxon>Entelegynae</taxon>
        <taxon>Araneoidea</taxon>
        <taxon>Araneidae</taxon>
        <taxon>Caerostris</taxon>
    </lineage>
</organism>
<proteinExistence type="predicted"/>
<name>A0AAV4SCH0_CAEEX</name>
<sequence length="123" mass="13635">MGVSVCTHGGQLWVIGGMVQSKGGKIDLVKDNDPEQIQMSTTIQINIPTHLRKRLKMGDCNRLGNGNNWFVLTEIGIKYGGNYCQQFLVSDRQSVRNSSAEVGKGARFENELLECARSKIHVL</sequence>
<dbReference type="AlphaFoldDB" id="A0AAV4SCH0"/>
<evidence type="ECO:0000313" key="1">
    <source>
        <dbReference type="EMBL" id="GIY30087.1"/>
    </source>
</evidence>
<reference evidence="1 2" key="1">
    <citation type="submission" date="2021-06" db="EMBL/GenBank/DDBJ databases">
        <title>Caerostris extrusa draft genome.</title>
        <authorList>
            <person name="Kono N."/>
            <person name="Arakawa K."/>
        </authorList>
    </citation>
    <scope>NUCLEOTIDE SEQUENCE [LARGE SCALE GENOMIC DNA]</scope>
</reference>
<evidence type="ECO:0000313" key="2">
    <source>
        <dbReference type="Proteomes" id="UP001054945"/>
    </source>
</evidence>
<keyword evidence="2" id="KW-1185">Reference proteome</keyword>
<accession>A0AAV4SCH0</accession>
<gene>
    <name evidence="1" type="ORF">CEXT_443621</name>
</gene>
<comment type="caution">
    <text evidence="1">The sequence shown here is derived from an EMBL/GenBank/DDBJ whole genome shotgun (WGS) entry which is preliminary data.</text>
</comment>
<dbReference type="EMBL" id="BPLR01009172">
    <property type="protein sequence ID" value="GIY30087.1"/>
    <property type="molecule type" value="Genomic_DNA"/>
</dbReference>
<protein>
    <submittedName>
        <fullName evidence="1">Uncharacterized protein</fullName>
    </submittedName>
</protein>
<dbReference type="Proteomes" id="UP001054945">
    <property type="component" value="Unassembled WGS sequence"/>
</dbReference>